<keyword evidence="2" id="KW-1185">Reference proteome</keyword>
<sequence length="129" mass="14869">MSSTGDFWLSSELNSIYKFNIYTGEGQWISFHKKYNYTSIIEDDYGNIWIATEEKKVLKIGCETPMETFDIEDSKLSGEVNGMDIEFQLFKGDSQVLIKNKTSVYRLSGNSFKPHYLFLILSLLPTLIL</sequence>
<protein>
    <submittedName>
        <fullName evidence="1">Uncharacterized protein</fullName>
    </submittedName>
</protein>
<name>A0AC61YDM7_9FLAO</name>
<proteinExistence type="predicted"/>
<dbReference type="Proteomes" id="UP000356253">
    <property type="component" value="Unassembled WGS sequence"/>
</dbReference>
<evidence type="ECO:0000313" key="2">
    <source>
        <dbReference type="Proteomes" id="UP000356253"/>
    </source>
</evidence>
<gene>
    <name evidence="1" type="ORF">FVB9532_03893</name>
</gene>
<organism evidence="1 2">
    <name type="scientific">Mesonia oceanica</name>
    <dbReference type="NCBI Taxonomy" id="2687242"/>
    <lineage>
        <taxon>Bacteria</taxon>
        <taxon>Pseudomonadati</taxon>
        <taxon>Bacteroidota</taxon>
        <taxon>Flavobacteriia</taxon>
        <taxon>Flavobacteriales</taxon>
        <taxon>Flavobacteriaceae</taxon>
        <taxon>Mesonia</taxon>
    </lineage>
</organism>
<reference evidence="1" key="1">
    <citation type="submission" date="2019-09" db="EMBL/GenBank/DDBJ databases">
        <authorList>
            <person name="Rodrigo-Torres L."/>
            <person name="Arahal R. D."/>
            <person name="Lucena T."/>
        </authorList>
    </citation>
    <scope>NUCLEOTIDE SEQUENCE</scope>
    <source>
        <strain evidence="1">ISS653</strain>
    </source>
</reference>
<dbReference type="EMBL" id="CABVMM010000036">
    <property type="protein sequence ID" value="VVV02586.1"/>
    <property type="molecule type" value="Genomic_DNA"/>
</dbReference>
<accession>A0AC61YDM7</accession>
<evidence type="ECO:0000313" key="1">
    <source>
        <dbReference type="EMBL" id="VVV02586.1"/>
    </source>
</evidence>
<comment type="caution">
    <text evidence="1">The sequence shown here is derived from an EMBL/GenBank/DDBJ whole genome shotgun (WGS) entry which is preliminary data.</text>
</comment>